<dbReference type="PANTHER" id="PTHR32114">
    <property type="entry name" value="ABC TRANSPORTER ABCH.3"/>
    <property type="match status" value="1"/>
</dbReference>
<feature type="domain" description="Rad50/SbcC-type AAA" evidence="6">
    <location>
        <begin position="6"/>
        <end position="261"/>
    </location>
</feature>
<feature type="coiled-coil region" evidence="4">
    <location>
        <begin position="375"/>
        <end position="554"/>
    </location>
</feature>
<dbReference type="InterPro" id="IPR027417">
    <property type="entry name" value="P-loop_NTPase"/>
</dbReference>
<evidence type="ECO:0000256" key="2">
    <source>
        <dbReference type="ARBA" id="ARBA00011322"/>
    </source>
</evidence>
<sequence>MRPVRLEFAGLQSYREKQELDFAGLLDGGLFGIFGPTGAGKSTILDAITLALYGKVGRAERGTTGIVNQAENRLYVKFTFGLGPETYRVERAYRREKDGPSVRSEHARLVRLDAGAEEVLADREREVTQRVVDLLGLQLDDFTRAVVLPQGQFAEFLHLSGSDRTQMLQRIFALEQYGTGLNQRLKQRLQAVRGQLVAVQAEQAGLGDASAEAVAAARQALEAAQAALAAAEQELKAAEAGYRTWERVWQLQQELRQVENRLAAWQGNAQAVEAWRQELHAARRAEGVRPHLEARDQAVARAGAAAAQLSSAEQALTAALAELAEAVRAHEAARSSRMAELPVLTGRQRDLQRAVALEAGLEAARGQVADLTARVAKGEALCAEVSSQLNEAEENRQALLARDTALREEIAAFEVPSEVRTRVSEALRCLDRLREARRLLAEGRRRAQQRSEEVAAARRAAQQGEALRAEAEQRLADLEREAARLEADRPADEADLRAAETWLGRVGEQIRTLAVLLREAEQRRAEYRTRADEAERAERELAEATRVEAGLRQAADAARDTRDAARAAVAEARRGAHAAALVSSLRPGAPCPVCGSLEHPHPVSPEAAAHLSAAEAELERQEAALREAELALERAAQQRLARAELASASAVRAAEARDALARAEAQAAEVRGQLPEVWRELGPDALSAALEREAAEQRERRARFDAWQAELARLQQQKQEQAALLARAAANASGLRARAEAAERAAAEAGAELHALEQGAMQRQAEFDAARGDMDPDAVESAQRRIDEADRRAEALRQSLKQLREEQEAQEKRLAELRRKLQDYTERLHQRKVELAQAQQSLSEVEGEWGRLSGGAPAAPQLARVEARLRQLEEDEAAAAAAREASERRRGQAESARAAAQREAELAAQRDAETAALIAAALEAAGFADGAEARAALRSPDRQSELEARIRAHEQEGAGLENLRSELIRQLDGRSLTEDEWHGWGARLEQARTAAEVNREARARAEQVLDDILSRQRRWEELEQRRSALAEQVANLEELQKVLRGNAFVDFLAKEQMKRVAADASRQLGQLTRQRYALELDRDGGFLVRDDANGGARRAVASLSGGETFLASLSLALALSAQIQLRGRYPLEFFFLDEGFGTLDPELLDTVVTALERLHYDNFHVGVISHVAELRARLQRRVIVEPAEPGGRGSRLRLERA</sequence>
<evidence type="ECO:0000256" key="5">
    <source>
        <dbReference type="SAM" id="MobiDB-lite"/>
    </source>
</evidence>
<dbReference type="PANTHER" id="PTHR32114:SF2">
    <property type="entry name" value="ABC TRANSPORTER ABCH.3"/>
    <property type="match status" value="1"/>
</dbReference>
<accession>A0ABS4JWP9</accession>
<dbReference type="SUPFAM" id="SSF52540">
    <property type="entry name" value="P-loop containing nucleoside triphosphate hydrolases"/>
    <property type="match status" value="1"/>
</dbReference>
<feature type="coiled-coil region" evidence="4">
    <location>
        <begin position="943"/>
        <end position="970"/>
    </location>
</feature>
<dbReference type="GO" id="GO:0004527">
    <property type="term" value="F:exonuclease activity"/>
    <property type="evidence" value="ECO:0007669"/>
    <property type="project" value="UniProtKB-KW"/>
</dbReference>
<dbReference type="RefSeq" id="WP_209468058.1">
    <property type="nucleotide sequence ID" value="NZ_JAGGLG010000040.1"/>
</dbReference>
<keyword evidence="4" id="KW-0175">Coiled coil</keyword>
<reference evidence="7 8" key="1">
    <citation type="submission" date="2021-03" db="EMBL/GenBank/DDBJ databases">
        <title>Genomic Encyclopedia of Type Strains, Phase IV (KMG-IV): sequencing the most valuable type-strain genomes for metagenomic binning, comparative biology and taxonomic classification.</title>
        <authorList>
            <person name="Goeker M."/>
        </authorList>
    </citation>
    <scope>NUCLEOTIDE SEQUENCE [LARGE SCALE GENOMIC DNA]</scope>
    <source>
        <strain evidence="7 8">DSM 27138</strain>
    </source>
</reference>
<feature type="coiled-coil region" evidence="4">
    <location>
        <begin position="182"/>
        <end position="268"/>
    </location>
</feature>
<keyword evidence="8" id="KW-1185">Reference proteome</keyword>
<gene>
    <name evidence="7" type="ORF">J2Z79_003402</name>
</gene>
<evidence type="ECO:0000256" key="3">
    <source>
        <dbReference type="ARBA" id="ARBA00013368"/>
    </source>
</evidence>
<feature type="coiled-coil region" evidence="4">
    <location>
        <begin position="1019"/>
        <end position="1074"/>
    </location>
</feature>
<evidence type="ECO:0000313" key="7">
    <source>
        <dbReference type="EMBL" id="MBP2019955.1"/>
    </source>
</evidence>
<comment type="subunit">
    <text evidence="2">Heterodimer of SbcC and SbcD.</text>
</comment>
<dbReference type="EMBL" id="JAGGLG010000040">
    <property type="protein sequence ID" value="MBP2019955.1"/>
    <property type="molecule type" value="Genomic_DNA"/>
</dbReference>
<comment type="similarity">
    <text evidence="1">Belongs to the SMC family. SbcC subfamily.</text>
</comment>
<keyword evidence="7" id="KW-0269">Exonuclease</keyword>
<protein>
    <recommendedName>
        <fullName evidence="3">Nuclease SbcCD subunit C</fullName>
    </recommendedName>
</protein>
<organism evidence="7 8">
    <name type="scientific">Symbiobacterium terraclitae</name>
    <dbReference type="NCBI Taxonomy" id="557451"/>
    <lineage>
        <taxon>Bacteria</taxon>
        <taxon>Bacillati</taxon>
        <taxon>Bacillota</taxon>
        <taxon>Clostridia</taxon>
        <taxon>Eubacteriales</taxon>
        <taxon>Symbiobacteriaceae</taxon>
        <taxon>Symbiobacterium</taxon>
    </lineage>
</organism>
<comment type="caution">
    <text evidence="7">The sequence shown here is derived from an EMBL/GenBank/DDBJ whole genome shotgun (WGS) entry which is preliminary data.</text>
</comment>
<evidence type="ECO:0000259" key="6">
    <source>
        <dbReference type="Pfam" id="PF13476"/>
    </source>
</evidence>
<evidence type="ECO:0000313" key="8">
    <source>
        <dbReference type="Proteomes" id="UP001519289"/>
    </source>
</evidence>
<dbReference type="Proteomes" id="UP001519289">
    <property type="component" value="Unassembled WGS sequence"/>
</dbReference>
<feature type="coiled-coil region" evidence="4">
    <location>
        <begin position="611"/>
        <end position="673"/>
    </location>
</feature>
<keyword evidence="7" id="KW-0540">Nuclease</keyword>
<name>A0ABS4JWP9_9FIRM</name>
<evidence type="ECO:0000256" key="4">
    <source>
        <dbReference type="SAM" id="Coils"/>
    </source>
</evidence>
<evidence type="ECO:0000256" key="1">
    <source>
        <dbReference type="ARBA" id="ARBA00006930"/>
    </source>
</evidence>
<keyword evidence="7" id="KW-0378">Hydrolase</keyword>
<feature type="region of interest" description="Disordered" evidence="5">
    <location>
        <begin position="878"/>
        <end position="905"/>
    </location>
</feature>
<dbReference type="Pfam" id="PF13476">
    <property type="entry name" value="AAA_23"/>
    <property type="match status" value="1"/>
</dbReference>
<dbReference type="InterPro" id="IPR038729">
    <property type="entry name" value="Rad50/SbcC_AAA"/>
</dbReference>
<proteinExistence type="inferred from homology"/>
<dbReference type="Gene3D" id="3.40.50.300">
    <property type="entry name" value="P-loop containing nucleotide triphosphate hydrolases"/>
    <property type="match status" value="2"/>
</dbReference>